<dbReference type="PANTHER" id="PTHR10502">
    <property type="entry name" value="ANNEXIN"/>
    <property type="match status" value="1"/>
</dbReference>
<organism evidence="8 9">
    <name type="scientific">Cloeon dipterum</name>
    <dbReference type="NCBI Taxonomy" id="197152"/>
    <lineage>
        <taxon>Eukaryota</taxon>
        <taxon>Metazoa</taxon>
        <taxon>Ecdysozoa</taxon>
        <taxon>Arthropoda</taxon>
        <taxon>Hexapoda</taxon>
        <taxon>Insecta</taxon>
        <taxon>Pterygota</taxon>
        <taxon>Palaeoptera</taxon>
        <taxon>Ephemeroptera</taxon>
        <taxon>Pisciforma</taxon>
        <taxon>Baetidae</taxon>
        <taxon>Cloeon</taxon>
    </lineage>
</organism>
<dbReference type="GO" id="GO:0012506">
    <property type="term" value="C:vesicle membrane"/>
    <property type="evidence" value="ECO:0007669"/>
    <property type="project" value="TreeGrafter"/>
</dbReference>
<keyword evidence="4 6" id="KW-0041">Annexin</keyword>
<keyword evidence="5 6" id="KW-0111">Calcium/phospholipid-binding</keyword>
<dbReference type="GO" id="GO:0005544">
    <property type="term" value="F:calcium-dependent phospholipid binding"/>
    <property type="evidence" value="ECO:0007669"/>
    <property type="project" value="UniProtKB-KW"/>
</dbReference>
<dbReference type="GO" id="GO:0005634">
    <property type="term" value="C:nucleus"/>
    <property type="evidence" value="ECO:0007669"/>
    <property type="project" value="TreeGrafter"/>
</dbReference>
<dbReference type="FunFam" id="1.10.220.10:FF:000002">
    <property type="entry name" value="Annexin"/>
    <property type="match status" value="1"/>
</dbReference>
<dbReference type="PROSITE" id="PS00223">
    <property type="entry name" value="ANNEXIN_1"/>
    <property type="match status" value="1"/>
</dbReference>
<dbReference type="FunFam" id="1.10.220.10:FF:000004">
    <property type="entry name" value="Annexin"/>
    <property type="match status" value="1"/>
</dbReference>
<evidence type="ECO:0000313" key="8">
    <source>
        <dbReference type="EMBL" id="CAB3370938.1"/>
    </source>
</evidence>
<feature type="region of interest" description="Disordered" evidence="7">
    <location>
        <begin position="1"/>
        <end position="61"/>
    </location>
</feature>
<dbReference type="SMART" id="SM00335">
    <property type="entry name" value="ANX"/>
    <property type="match status" value="4"/>
</dbReference>
<dbReference type="InterPro" id="IPR001464">
    <property type="entry name" value="Annexin"/>
</dbReference>
<evidence type="ECO:0000256" key="6">
    <source>
        <dbReference type="RuleBase" id="RU003540"/>
    </source>
</evidence>
<dbReference type="Proteomes" id="UP000494165">
    <property type="component" value="Unassembled WGS sequence"/>
</dbReference>
<comment type="caution">
    <text evidence="8">The sequence shown here is derived from an EMBL/GenBank/DDBJ whole genome shotgun (WGS) entry which is preliminary data.</text>
</comment>
<evidence type="ECO:0000256" key="1">
    <source>
        <dbReference type="ARBA" id="ARBA00007831"/>
    </source>
</evidence>
<keyword evidence="2 6" id="KW-0677">Repeat</keyword>
<dbReference type="InterPro" id="IPR018252">
    <property type="entry name" value="Annexin_repeat_CS"/>
</dbReference>
<evidence type="ECO:0000256" key="4">
    <source>
        <dbReference type="ARBA" id="ARBA00023216"/>
    </source>
</evidence>
<dbReference type="PANTHER" id="PTHR10502:SF233">
    <property type="entry name" value="ANNEXIN B9"/>
    <property type="match status" value="1"/>
</dbReference>
<dbReference type="SUPFAM" id="SSF47874">
    <property type="entry name" value="Annexin"/>
    <property type="match status" value="1"/>
</dbReference>
<dbReference type="PROSITE" id="PS51897">
    <property type="entry name" value="ANNEXIN_2"/>
    <property type="match status" value="4"/>
</dbReference>
<dbReference type="Gene3D" id="1.10.220.10">
    <property type="entry name" value="Annexin"/>
    <property type="match status" value="4"/>
</dbReference>
<feature type="region of interest" description="Disordered" evidence="7">
    <location>
        <begin position="92"/>
        <end position="163"/>
    </location>
</feature>
<dbReference type="GO" id="GO:0032509">
    <property type="term" value="P:endosome transport via multivesicular body sorting pathway"/>
    <property type="evidence" value="ECO:0007669"/>
    <property type="project" value="TreeGrafter"/>
</dbReference>
<evidence type="ECO:0000256" key="3">
    <source>
        <dbReference type="ARBA" id="ARBA00022837"/>
    </source>
</evidence>
<evidence type="ECO:0000256" key="2">
    <source>
        <dbReference type="ARBA" id="ARBA00022737"/>
    </source>
</evidence>
<dbReference type="Pfam" id="PF00191">
    <property type="entry name" value="Annexin"/>
    <property type="match status" value="4"/>
</dbReference>
<feature type="compositionally biased region" description="Low complexity" evidence="7">
    <location>
        <begin position="115"/>
        <end position="140"/>
    </location>
</feature>
<name>A0A8S1CSP1_9INSE</name>
<dbReference type="GO" id="GO:0005737">
    <property type="term" value="C:cytoplasm"/>
    <property type="evidence" value="ECO:0007669"/>
    <property type="project" value="TreeGrafter"/>
</dbReference>
<dbReference type="EMBL" id="CADEPI010000057">
    <property type="protein sequence ID" value="CAB3370938.1"/>
    <property type="molecule type" value="Genomic_DNA"/>
</dbReference>
<reference evidence="8 9" key="1">
    <citation type="submission" date="2020-04" db="EMBL/GenBank/DDBJ databases">
        <authorList>
            <person name="Alioto T."/>
            <person name="Alioto T."/>
            <person name="Gomez Garrido J."/>
        </authorList>
    </citation>
    <scope>NUCLEOTIDE SEQUENCE [LARGE SCALE GENOMIC DNA]</scope>
</reference>
<dbReference type="FunFam" id="1.10.220.10:FF:000010">
    <property type="entry name" value="Annexin"/>
    <property type="match status" value="1"/>
</dbReference>
<proteinExistence type="inferred from homology"/>
<comment type="similarity">
    <text evidence="1 6">Belongs to the annexin family.</text>
</comment>
<keyword evidence="9" id="KW-1185">Reference proteome</keyword>
<keyword evidence="3 6" id="KW-0106">Calcium</keyword>
<evidence type="ECO:0000256" key="5">
    <source>
        <dbReference type="ARBA" id="ARBA00023302"/>
    </source>
</evidence>
<accession>A0A8S1CSP1</accession>
<feature type="compositionally biased region" description="Low complexity" evidence="7">
    <location>
        <begin position="1"/>
        <end position="15"/>
    </location>
</feature>
<gene>
    <name evidence="8" type="ORF">CLODIP_2_CD08339</name>
</gene>
<dbReference type="GO" id="GO:0005886">
    <property type="term" value="C:plasma membrane"/>
    <property type="evidence" value="ECO:0007669"/>
    <property type="project" value="TreeGrafter"/>
</dbReference>
<dbReference type="InterPro" id="IPR037104">
    <property type="entry name" value="Annexin_sf"/>
</dbReference>
<feature type="compositionally biased region" description="Pro residues" evidence="7">
    <location>
        <begin position="104"/>
        <end position="114"/>
    </location>
</feature>
<dbReference type="FunFam" id="1.10.220.10:FF:000001">
    <property type="entry name" value="Annexin"/>
    <property type="match status" value="1"/>
</dbReference>
<comment type="domain">
    <text evidence="6">A pair of annexin repeats may form one binding site for calcium and phospholipid.</text>
</comment>
<dbReference type="PRINTS" id="PR00196">
    <property type="entry name" value="ANNEXIN"/>
</dbReference>
<sequence length="462" mass="49706">MSYPGYPPQQSYPNPNQMPPYPTQGGYPGGPPQVGFNPMYPAQNVGPYPPAAGGYPPAGYPPAGYPPAGYPPAGYPPAGYPPAGYPPAGYPPATQTYAPVQEYAPPPTSAPPPSHSSYPGSTQAGQQHAYGGGATATTTTSLKKFTPTIRPKQPYGPAEEEADAAALRKAMKGLGTDEKAIIAVLSNRSNAQRLQISRKYTALYGKDLLKDLKGELSGNFEDVVVACMTPLDQFFAKELHDAISGLGTNETTLIEVLCSLNNAWIHAIKNAYQTMYKKSLESDIKGDTSGYFERLLISLCQGMRDENPTVNPGQVAADVQALFQAGQNKIGTDEATFNAILVSRSLPHLREVFKQYQQSHGKPFEKVVLSEFSGSVETGLLAIVKCMTDCSLYFAERLHDSMSGAGTKDKALIRIIVSRSECDLGDIKVAFQQKYGKSLESFINSDCSGDYKRMLVAMVTPM</sequence>
<dbReference type="GO" id="GO:0001786">
    <property type="term" value="F:phosphatidylserine binding"/>
    <property type="evidence" value="ECO:0007669"/>
    <property type="project" value="TreeGrafter"/>
</dbReference>
<dbReference type="InterPro" id="IPR018502">
    <property type="entry name" value="Annexin_repeat"/>
</dbReference>
<protein>
    <recommendedName>
        <fullName evidence="6">Annexin</fullName>
    </recommendedName>
</protein>
<evidence type="ECO:0000313" key="9">
    <source>
        <dbReference type="Proteomes" id="UP000494165"/>
    </source>
</evidence>
<dbReference type="AlphaFoldDB" id="A0A8S1CSP1"/>
<dbReference type="GO" id="GO:0005509">
    <property type="term" value="F:calcium ion binding"/>
    <property type="evidence" value="ECO:0007669"/>
    <property type="project" value="InterPro"/>
</dbReference>
<dbReference type="OrthoDB" id="37886at2759"/>
<evidence type="ECO:0000256" key="7">
    <source>
        <dbReference type="SAM" id="MobiDB-lite"/>
    </source>
</evidence>